<feature type="region of interest" description="Disordered" evidence="1">
    <location>
        <begin position="164"/>
        <end position="187"/>
    </location>
</feature>
<feature type="non-terminal residue" evidence="2">
    <location>
        <position position="1"/>
    </location>
</feature>
<feature type="compositionally biased region" description="Acidic residues" evidence="1">
    <location>
        <begin position="57"/>
        <end position="66"/>
    </location>
</feature>
<organism evidence="2 3">
    <name type="scientific">Gymnopilus junonius</name>
    <name type="common">Spectacular rustgill mushroom</name>
    <name type="synonym">Gymnopilus spectabilis subsp. junonius</name>
    <dbReference type="NCBI Taxonomy" id="109634"/>
    <lineage>
        <taxon>Eukaryota</taxon>
        <taxon>Fungi</taxon>
        <taxon>Dikarya</taxon>
        <taxon>Basidiomycota</taxon>
        <taxon>Agaricomycotina</taxon>
        <taxon>Agaricomycetes</taxon>
        <taxon>Agaricomycetidae</taxon>
        <taxon>Agaricales</taxon>
        <taxon>Agaricineae</taxon>
        <taxon>Hymenogastraceae</taxon>
        <taxon>Gymnopilus</taxon>
    </lineage>
</organism>
<evidence type="ECO:0000313" key="3">
    <source>
        <dbReference type="Proteomes" id="UP000724874"/>
    </source>
</evidence>
<keyword evidence="3" id="KW-1185">Reference proteome</keyword>
<dbReference type="OrthoDB" id="8062037at2759"/>
<dbReference type="Proteomes" id="UP000724874">
    <property type="component" value="Unassembled WGS sequence"/>
</dbReference>
<name>A0A9P5NCF4_GYMJU</name>
<dbReference type="AlphaFoldDB" id="A0A9P5NCF4"/>
<dbReference type="EMBL" id="JADNYJ010000197">
    <property type="protein sequence ID" value="KAF8875405.1"/>
    <property type="molecule type" value="Genomic_DNA"/>
</dbReference>
<accession>A0A9P5NCF4</accession>
<comment type="caution">
    <text evidence="2">The sequence shown here is derived from an EMBL/GenBank/DDBJ whole genome shotgun (WGS) entry which is preliminary data.</text>
</comment>
<evidence type="ECO:0000313" key="2">
    <source>
        <dbReference type="EMBL" id="KAF8875405.1"/>
    </source>
</evidence>
<feature type="region of interest" description="Disordered" evidence="1">
    <location>
        <begin position="26"/>
        <end position="81"/>
    </location>
</feature>
<sequence>MTTPPVSVCSSTTSLVLQPSIPLAIPENIPEHPEMPTEPESMPVPENTSSEIMVADDTTDSDESMEIIDRNSVPVASTDIPKAPTRLKSDWRKLRGADFLHKSFKESSSKSDDEKPKLNRVRTIIKPQLLDIDPDESVVQINPISPISSPKRKLMSLSPLKTMFPRSSAQQDRETLSALPSPSSSPYLTSRSVFFRSSSSLATASFAKFLEEKIL</sequence>
<proteinExistence type="predicted"/>
<reference evidence="2" key="1">
    <citation type="submission" date="2020-11" db="EMBL/GenBank/DDBJ databases">
        <authorList>
            <consortium name="DOE Joint Genome Institute"/>
            <person name="Ahrendt S."/>
            <person name="Riley R."/>
            <person name="Andreopoulos W."/>
            <person name="LaButti K."/>
            <person name="Pangilinan J."/>
            <person name="Ruiz-duenas F.J."/>
            <person name="Barrasa J.M."/>
            <person name="Sanchez-Garcia M."/>
            <person name="Camarero S."/>
            <person name="Miyauchi S."/>
            <person name="Serrano A."/>
            <person name="Linde D."/>
            <person name="Babiker R."/>
            <person name="Drula E."/>
            <person name="Ayuso-Fernandez I."/>
            <person name="Pacheco R."/>
            <person name="Padilla G."/>
            <person name="Ferreira P."/>
            <person name="Barriuso J."/>
            <person name="Kellner H."/>
            <person name="Castanera R."/>
            <person name="Alfaro M."/>
            <person name="Ramirez L."/>
            <person name="Pisabarro A.G."/>
            <person name="Kuo A."/>
            <person name="Tritt A."/>
            <person name="Lipzen A."/>
            <person name="He G."/>
            <person name="Yan M."/>
            <person name="Ng V."/>
            <person name="Cullen D."/>
            <person name="Martin F."/>
            <person name="Rosso M.-N."/>
            <person name="Henrissat B."/>
            <person name="Hibbett D."/>
            <person name="Martinez A.T."/>
            <person name="Grigoriev I.V."/>
        </authorList>
    </citation>
    <scope>NUCLEOTIDE SEQUENCE</scope>
    <source>
        <strain evidence="2">AH 44721</strain>
    </source>
</reference>
<evidence type="ECO:0000256" key="1">
    <source>
        <dbReference type="SAM" id="MobiDB-lite"/>
    </source>
</evidence>
<feature type="compositionally biased region" description="Low complexity" evidence="1">
    <location>
        <begin position="176"/>
        <end position="187"/>
    </location>
</feature>
<protein>
    <submittedName>
        <fullName evidence="2">Uncharacterized protein</fullName>
    </submittedName>
</protein>
<gene>
    <name evidence="2" type="ORF">CPB84DRAFT_1796502</name>
</gene>